<feature type="region of interest" description="Disordered" evidence="1">
    <location>
        <begin position="224"/>
        <end position="258"/>
    </location>
</feature>
<sequence length="735" mass="83139">MGASVLDDQDIIDAIGEVQPSAPYSQEHEKFVAMMKDDHKRARKASGIWRKTAIDCYDYVYGRQAPKNQNVFYMVLNLIIHRFLTKAGILTAGKPSAQISARSTRGGLDLEAGAIMKDLVEYGAEKDYLDTLIQDAVQDQLICGLGVLEEAYDITKKRWTNRHGHVYGKIVITKEDPLCYAFDPDNRDERMWGDTGPEYYTKIVELSRARLKVLYPGKKDQIAEVEATSEKDDEDEESERSGGVYSPDQTGDREPKNSDKLQLVEYHYKRMTPTAVVQKIYRTPDGAPGHIEIAKLPDWEAEEGQTDEDYEFAKYGKPGAYVDSDNIPQNEDGEERGVDDKGEFTYQKLAVPDEEIWEAAYLGNILLYNMPSIYKHGRWKAIFFTGMLRRSGEGYDPIPYGAIDQLIVPQDVINTNVSLIQDNARRINNPLTVVQPEAIIASQRGRIPQILAGPAPMLILEKGHTPDQVVKQFPPGPIPSQLLEFVDWIRVLIDEIASIAQVQRGGMPYDTSGKALEHLLQASDTALVNLQRNIEYAVTYWGENRVHNTQQFMTLEDSLRISDDLKSYQVEWKYYTDPEAPEEGTKLSLYKYEDFEPGKEPPEPKQILTDWSIADYDVQVGIKSNKGRDPEAELERDLKMLELGVVDRQYLIEQNEGIKNKRELLQRMQKKDEAMQAIEQWQQMLQDDSPQGILAKASQIPEVTDVIVRSLTAGGVDFGAIVQMVEQAGKTKQAA</sequence>
<reference evidence="2" key="1">
    <citation type="submission" date="2020-03" db="EMBL/GenBank/DDBJ databases">
        <title>The deep terrestrial virosphere.</title>
        <authorList>
            <person name="Holmfeldt K."/>
            <person name="Nilsson E."/>
            <person name="Simone D."/>
            <person name="Lopez-Fernandez M."/>
            <person name="Wu X."/>
            <person name="de Brujin I."/>
            <person name="Lundin D."/>
            <person name="Andersson A."/>
            <person name="Bertilsson S."/>
            <person name="Dopson M."/>
        </authorList>
    </citation>
    <scope>NUCLEOTIDE SEQUENCE</scope>
    <source>
        <strain evidence="2">MM415A01514</strain>
        <strain evidence="3">TM448B03289</strain>
    </source>
</reference>
<dbReference type="EMBL" id="MT142223">
    <property type="protein sequence ID" value="QJA76415.1"/>
    <property type="molecule type" value="Genomic_DNA"/>
</dbReference>
<evidence type="ECO:0000256" key="1">
    <source>
        <dbReference type="SAM" id="MobiDB-lite"/>
    </source>
</evidence>
<evidence type="ECO:0000313" key="3">
    <source>
        <dbReference type="EMBL" id="QJI02500.1"/>
    </source>
</evidence>
<dbReference type="EMBL" id="MT145006">
    <property type="protein sequence ID" value="QJI02500.1"/>
    <property type="molecule type" value="Genomic_DNA"/>
</dbReference>
<protein>
    <recommendedName>
        <fullName evidence="4">Portal protein</fullName>
    </recommendedName>
</protein>
<dbReference type="Pfam" id="PF16510">
    <property type="entry name" value="P22_portal"/>
    <property type="match status" value="1"/>
</dbReference>
<accession>A0A6M3K639</accession>
<evidence type="ECO:0000313" key="2">
    <source>
        <dbReference type="EMBL" id="QJA76415.1"/>
    </source>
</evidence>
<dbReference type="AlphaFoldDB" id="A0A6M3K639"/>
<organism evidence="2">
    <name type="scientific">viral metagenome</name>
    <dbReference type="NCBI Taxonomy" id="1070528"/>
    <lineage>
        <taxon>unclassified sequences</taxon>
        <taxon>metagenomes</taxon>
        <taxon>organismal metagenomes</taxon>
    </lineage>
</organism>
<gene>
    <name evidence="2" type="ORF">MM415A01514_0012</name>
    <name evidence="3" type="ORF">TM448B03289_0010</name>
</gene>
<name>A0A6M3K639_9ZZZZ</name>
<proteinExistence type="predicted"/>
<dbReference type="InterPro" id="IPR032427">
    <property type="entry name" value="P22_portal"/>
</dbReference>
<evidence type="ECO:0008006" key="4">
    <source>
        <dbReference type="Google" id="ProtNLM"/>
    </source>
</evidence>